<keyword evidence="2" id="KW-1185">Reference proteome</keyword>
<sequence>MISTFSKIDSPPTQDHLSFCSQLIDCLRVPPEEQQSQLALDKYKLLSIGLGKSPKQALLQLKSDSLPYEFSCSNVLMHGDKAYRCNDCCRGNPLIYHNILQTQVLLTVNGGTCDCGRDNAWDPAGMCTKHQQNRAIGDPLTSIRQESTKQKLQDFTHALCDTVTSLIITQYFQLSKLWDGFRLEVALGKSLEKTVASGQDKVFFYFVSITAANSDFSHRMDFERAQ</sequence>
<proteinExistence type="predicted"/>
<dbReference type="EMBL" id="JARBJD010000049">
    <property type="protein sequence ID" value="KAK2957153.1"/>
    <property type="molecule type" value="Genomic_DNA"/>
</dbReference>
<evidence type="ECO:0000313" key="1">
    <source>
        <dbReference type="EMBL" id="KAK2957153.1"/>
    </source>
</evidence>
<gene>
    <name evidence="1" type="ORF">BLNAU_7983</name>
</gene>
<organism evidence="1 2">
    <name type="scientific">Blattamonas nauphoetae</name>
    <dbReference type="NCBI Taxonomy" id="2049346"/>
    <lineage>
        <taxon>Eukaryota</taxon>
        <taxon>Metamonada</taxon>
        <taxon>Preaxostyla</taxon>
        <taxon>Oxymonadida</taxon>
        <taxon>Blattamonas</taxon>
    </lineage>
</organism>
<accession>A0ABQ9Y078</accession>
<name>A0ABQ9Y078_9EUKA</name>
<comment type="caution">
    <text evidence="1">The sequence shown here is derived from an EMBL/GenBank/DDBJ whole genome shotgun (WGS) entry which is preliminary data.</text>
</comment>
<reference evidence="1 2" key="1">
    <citation type="journal article" date="2022" name="bioRxiv">
        <title>Genomics of Preaxostyla Flagellates Illuminates Evolutionary Transitions and the Path Towards Mitochondrial Loss.</title>
        <authorList>
            <person name="Novak L.V.F."/>
            <person name="Treitli S.C."/>
            <person name="Pyrih J."/>
            <person name="Halakuc P."/>
            <person name="Pipaliya S.V."/>
            <person name="Vacek V."/>
            <person name="Brzon O."/>
            <person name="Soukal P."/>
            <person name="Eme L."/>
            <person name="Dacks J.B."/>
            <person name="Karnkowska A."/>
            <person name="Elias M."/>
            <person name="Hampl V."/>
        </authorList>
    </citation>
    <scope>NUCLEOTIDE SEQUENCE [LARGE SCALE GENOMIC DNA]</scope>
    <source>
        <strain evidence="1">NAU3</strain>
        <tissue evidence="1">Gut</tissue>
    </source>
</reference>
<evidence type="ECO:0000313" key="2">
    <source>
        <dbReference type="Proteomes" id="UP001281761"/>
    </source>
</evidence>
<dbReference type="Proteomes" id="UP001281761">
    <property type="component" value="Unassembled WGS sequence"/>
</dbReference>
<protein>
    <recommendedName>
        <fullName evidence="3">RING-type E3 ubiquitin transferase</fullName>
    </recommendedName>
</protein>
<evidence type="ECO:0008006" key="3">
    <source>
        <dbReference type="Google" id="ProtNLM"/>
    </source>
</evidence>